<dbReference type="Gene3D" id="1.10.530.10">
    <property type="match status" value="1"/>
</dbReference>
<feature type="region of interest" description="Disordered" evidence="1">
    <location>
        <begin position="197"/>
        <end position="257"/>
    </location>
</feature>
<reference evidence="3 4" key="1">
    <citation type="submission" date="2017-12" db="EMBL/GenBank/DDBJ databases">
        <title>Sequencing the genomes of 1000 Actinobacteria strains.</title>
        <authorList>
            <person name="Klenk H.-P."/>
        </authorList>
    </citation>
    <scope>NUCLEOTIDE SEQUENCE [LARGE SCALE GENOMIC DNA]</scope>
    <source>
        <strain evidence="3 4">DSM 45165</strain>
    </source>
</reference>
<evidence type="ECO:0000313" key="3">
    <source>
        <dbReference type="EMBL" id="PKW00245.1"/>
    </source>
</evidence>
<keyword evidence="4" id="KW-1185">Reference proteome</keyword>
<dbReference type="EMBL" id="PJMY01000001">
    <property type="protein sequence ID" value="PKW00245.1"/>
    <property type="molecule type" value="Genomic_DNA"/>
</dbReference>
<dbReference type="InterPro" id="IPR023346">
    <property type="entry name" value="Lysozyme-like_dom_sf"/>
</dbReference>
<sequence length="382" mass="38711">MPGPSDRTSLEPEALLRSAGEIRRLMDDMSLFGEFAGTCVAAGAFPTADWLLDRVLNQQDSINGHARDLKATLETIAGKLEAVAYDLQAVDHHNSADLQRQLSHDLRDLRNAVSDAPVPPEGSQDGSAGSASGMPWHDLVASTLPSGDAAATGNGTYESAVGNGANESAAAPLASRAPGGPVQPLALALPASGATFDKESAPARTSGSQLKPLAPAGGGAGAPGGGTAQATPAPVLRSGDSSTPHVIQTTSHDPGPAFAGVTPTGNVADWIHEAVEILRANGVNVSDAQASIIAAIIQHESGGDPSAINNYDCNAAAGHPSIGLMQCIDSTFNAYKLPGHDVITNPVDNIIAGVRYALARYGSLDNVPGIQALAAGGAYVGY</sequence>
<feature type="compositionally biased region" description="Low complexity" evidence="1">
    <location>
        <begin position="122"/>
        <end position="133"/>
    </location>
</feature>
<evidence type="ECO:0000259" key="2">
    <source>
        <dbReference type="Pfam" id="PF01464"/>
    </source>
</evidence>
<dbReference type="Proteomes" id="UP000233750">
    <property type="component" value="Unassembled WGS sequence"/>
</dbReference>
<protein>
    <submittedName>
        <fullName evidence="3">Transglycosylase-like protein with SLT domain</fullName>
    </submittedName>
</protein>
<dbReference type="Pfam" id="PF01464">
    <property type="entry name" value="SLT"/>
    <property type="match status" value="1"/>
</dbReference>
<dbReference type="CDD" id="cd13402">
    <property type="entry name" value="LT_TF-like"/>
    <property type="match status" value="1"/>
</dbReference>
<evidence type="ECO:0000313" key="4">
    <source>
        <dbReference type="Proteomes" id="UP000233750"/>
    </source>
</evidence>
<feature type="compositionally biased region" description="Polar residues" evidence="1">
    <location>
        <begin position="239"/>
        <end position="252"/>
    </location>
</feature>
<feature type="region of interest" description="Disordered" evidence="1">
    <location>
        <begin position="112"/>
        <end position="151"/>
    </location>
</feature>
<organism evidence="3 4">
    <name type="scientific">Amycolatopsis echigonensis</name>
    <dbReference type="NCBI Taxonomy" id="2576905"/>
    <lineage>
        <taxon>Bacteria</taxon>
        <taxon>Bacillati</taxon>
        <taxon>Actinomycetota</taxon>
        <taxon>Actinomycetes</taxon>
        <taxon>Pseudonocardiales</taxon>
        <taxon>Pseudonocardiaceae</taxon>
        <taxon>Amycolatopsis</taxon>
    </lineage>
</organism>
<comment type="caution">
    <text evidence="3">The sequence shown here is derived from an EMBL/GenBank/DDBJ whole genome shotgun (WGS) entry which is preliminary data.</text>
</comment>
<dbReference type="InterPro" id="IPR008258">
    <property type="entry name" value="Transglycosylase_SLT_dom_1"/>
</dbReference>
<dbReference type="AlphaFoldDB" id="A0A2N3X2B7"/>
<feature type="compositionally biased region" description="Gly residues" evidence="1">
    <location>
        <begin position="216"/>
        <end position="227"/>
    </location>
</feature>
<name>A0A2N3X2B7_9PSEU</name>
<feature type="domain" description="Transglycosylase SLT" evidence="2">
    <location>
        <begin position="289"/>
        <end position="374"/>
    </location>
</feature>
<gene>
    <name evidence="3" type="ORF">ATK30_0340</name>
</gene>
<evidence type="ECO:0000256" key="1">
    <source>
        <dbReference type="SAM" id="MobiDB-lite"/>
    </source>
</evidence>
<proteinExistence type="predicted"/>
<accession>A0A2N3X2B7</accession>
<dbReference type="SUPFAM" id="SSF53955">
    <property type="entry name" value="Lysozyme-like"/>
    <property type="match status" value="1"/>
</dbReference>